<proteinExistence type="predicted"/>
<sequence>MKYLLHSDDAACYGLDPAGSPTRVLVCSTAASRTLLTDPAVSGHRYRSLLGTAVSTALDLVAEADPAVAGALATEATTVVTILRGGLSFGVDSALSHRFGSPEAVSFVGTDRGAAHPLDISYERWEFAARQLLVLGDIIGTGATVEKVLRAARQAAHGRGVEIAGYLVLTVGSRQGVRRLRDYFAELAHRGERFSAVIVALEALFELPDRTRLGQSFPQLPFDFLRSPRWSTPDFELHRLGRRDSLFEKCAVYDGGVRAFTPGEHRRFRADWWTEVRRRGSAAGLSLADLGRSTAGLDRYARPLDDWLEAIGWAAPENVRHLGVDHAELHALGRRAHEYAEATSLDAYADARLAPGEPPR</sequence>
<dbReference type="InterPro" id="IPR000836">
    <property type="entry name" value="PRTase_dom"/>
</dbReference>
<dbReference type="EMBL" id="QVIG01000001">
    <property type="protein sequence ID" value="RGD58298.1"/>
    <property type="molecule type" value="Genomic_DNA"/>
</dbReference>
<dbReference type="CDD" id="cd06223">
    <property type="entry name" value="PRTases_typeI"/>
    <property type="match status" value="1"/>
</dbReference>
<dbReference type="AlphaFoldDB" id="A0A372ZQZ5"/>
<dbReference type="RefSeq" id="WP_117486928.1">
    <property type="nucleotide sequence ID" value="NZ_QVIG01000001.1"/>
</dbReference>
<gene>
    <name evidence="1" type="ORF">DR950_11300</name>
</gene>
<organism evidence="1 2">
    <name type="scientific">Kitasatospora xanthocidica</name>
    <dbReference type="NCBI Taxonomy" id="83382"/>
    <lineage>
        <taxon>Bacteria</taxon>
        <taxon>Bacillati</taxon>
        <taxon>Actinomycetota</taxon>
        <taxon>Actinomycetes</taxon>
        <taxon>Kitasatosporales</taxon>
        <taxon>Streptomycetaceae</taxon>
        <taxon>Kitasatospora</taxon>
    </lineage>
</organism>
<reference evidence="1 2" key="1">
    <citation type="submission" date="2018-08" db="EMBL/GenBank/DDBJ databases">
        <title>Diversity &amp; Physiological Properties of Lignin-Decomposing Actinobacteria from Soil.</title>
        <authorList>
            <person name="Roh S.G."/>
            <person name="Kim S.B."/>
        </authorList>
    </citation>
    <scope>NUCLEOTIDE SEQUENCE [LARGE SCALE GENOMIC DNA]</scope>
    <source>
        <strain evidence="1 2">MMS17-GH009</strain>
    </source>
</reference>
<accession>A0A372ZQZ5</accession>
<dbReference type="InterPro" id="IPR029057">
    <property type="entry name" value="PRTase-like"/>
</dbReference>
<protein>
    <recommendedName>
        <fullName evidence="3">Phosphoribosyltransferase</fullName>
    </recommendedName>
</protein>
<evidence type="ECO:0000313" key="1">
    <source>
        <dbReference type="EMBL" id="RGD58298.1"/>
    </source>
</evidence>
<dbReference type="Proteomes" id="UP000263377">
    <property type="component" value="Unassembled WGS sequence"/>
</dbReference>
<comment type="caution">
    <text evidence="1">The sequence shown here is derived from an EMBL/GenBank/DDBJ whole genome shotgun (WGS) entry which is preliminary data.</text>
</comment>
<evidence type="ECO:0000313" key="2">
    <source>
        <dbReference type="Proteomes" id="UP000263377"/>
    </source>
</evidence>
<keyword evidence="2" id="KW-1185">Reference proteome</keyword>
<dbReference type="SUPFAM" id="SSF53271">
    <property type="entry name" value="PRTase-like"/>
    <property type="match status" value="1"/>
</dbReference>
<name>A0A372ZQZ5_9ACTN</name>
<evidence type="ECO:0008006" key="3">
    <source>
        <dbReference type="Google" id="ProtNLM"/>
    </source>
</evidence>